<dbReference type="AlphaFoldDB" id="A0A2M9CDN8"/>
<dbReference type="InterPro" id="IPR037480">
    <property type="entry name" value="YihR-like"/>
</dbReference>
<dbReference type="Pfam" id="PF01263">
    <property type="entry name" value="Aldose_epim"/>
    <property type="match status" value="1"/>
</dbReference>
<dbReference type="GO" id="GO:0033499">
    <property type="term" value="P:galactose catabolic process via UDP-galactose, Leloir pathway"/>
    <property type="evidence" value="ECO:0007669"/>
    <property type="project" value="TreeGrafter"/>
</dbReference>
<dbReference type="InterPro" id="IPR008183">
    <property type="entry name" value="Aldose_1/G6P_1-epimerase"/>
</dbReference>
<dbReference type="InterPro" id="IPR014718">
    <property type="entry name" value="GH-type_carb-bd"/>
</dbReference>
<dbReference type="Proteomes" id="UP000231693">
    <property type="component" value="Unassembled WGS sequence"/>
</dbReference>
<dbReference type="EMBL" id="PGFE01000004">
    <property type="protein sequence ID" value="PJJ70041.1"/>
    <property type="molecule type" value="Genomic_DNA"/>
</dbReference>
<name>A0A2M9CDN8_9CELL</name>
<dbReference type="GO" id="GO:0004034">
    <property type="term" value="F:aldose 1-epimerase activity"/>
    <property type="evidence" value="ECO:0007669"/>
    <property type="project" value="TreeGrafter"/>
</dbReference>
<dbReference type="InterPro" id="IPR011013">
    <property type="entry name" value="Gal_mutarotase_sf_dom"/>
</dbReference>
<evidence type="ECO:0000313" key="1">
    <source>
        <dbReference type="EMBL" id="PJJ70041.1"/>
    </source>
</evidence>
<dbReference type="SUPFAM" id="SSF74650">
    <property type="entry name" value="Galactose mutarotase-like"/>
    <property type="match status" value="1"/>
</dbReference>
<dbReference type="GO" id="GO:0006006">
    <property type="term" value="P:glucose metabolic process"/>
    <property type="evidence" value="ECO:0007669"/>
    <property type="project" value="TreeGrafter"/>
</dbReference>
<dbReference type="PANTHER" id="PTHR10091:SF0">
    <property type="entry name" value="GALACTOSE MUTAROTASE"/>
    <property type="match status" value="1"/>
</dbReference>
<dbReference type="Gene3D" id="2.70.98.10">
    <property type="match status" value="1"/>
</dbReference>
<keyword evidence="2" id="KW-1185">Reference proteome</keyword>
<sequence>MNVNTIAASGTQLTIRHRDHRATVTAVGATLREYEVGGRPVIVPFAEDELPPASHGAVLAPWPNRLGDGRYTWDGHELQVPVNEPARATALHGLVSWHRWDVVEHAADAVTLELALPPSPGYPFALTLRVTYAVSDDGLRVSLTATNLGAQDAPYGVGFHPWLSPGDARVDDCTLRVDARTHVTTDDRLLPTGTEPVAGDRDLREPTPLVGIDLDDAWVDVTRDDAGLSWVRLAAPDGRTAAVWADASMDTWQVCTGDHVGRGARTGVAAEPMSCLADAFRTGDRLVRLATGASHEVRWGLTLL</sequence>
<proteinExistence type="predicted"/>
<evidence type="ECO:0000313" key="2">
    <source>
        <dbReference type="Proteomes" id="UP000231693"/>
    </source>
</evidence>
<gene>
    <name evidence="1" type="ORF">CLV28_2518</name>
</gene>
<organism evidence="1 2">
    <name type="scientific">Sediminihabitans luteus</name>
    <dbReference type="NCBI Taxonomy" id="1138585"/>
    <lineage>
        <taxon>Bacteria</taxon>
        <taxon>Bacillati</taxon>
        <taxon>Actinomycetota</taxon>
        <taxon>Actinomycetes</taxon>
        <taxon>Micrococcales</taxon>
        <taxon>Cellulomonadaceae</taxon>
        <taxon>Sediminihabitans</taxon>
    </lineage>
</organism>
<protein>
    <submittedName>
        <fullName evidence="1">Aldose 1-epimerase</fullName>
    </submittedName>
</protein>
<comment type="caution">
    <text evidence="1">The sequence shown here is derived from an EMBL/GenBank/DDBJ whole genome shotgun (WGS) entry which is preliminary data.</text>
</comment>
<accession>A0A2M9CDN8</accession>
<dbReference type="PANTHER" id="PTHR10091">
    <property type="entry name" value="ALDOSE-1-EPIMERASE"/>
    <property type="match status" value="1"/>
</dbReference>
<reference evidence="1 2" key="1">
    <citation type="submission" date="2017-11" db="EMBL/GenBank/DDBJ databases">
        <title>Genomic Encyclopedia of Archaeal and Bacterial Type Strains, Phase II (KMG-II): From Individual Species to Whole Genera.</title>
        <authorList>
            <person name="Goeker M."/>
        </authorList>
    </citation>
    <scope>NUCLEOTIDE SEQUENCE [LARGE SCALE GENOMIC DNA]</scope>
    <source>
        <strain evidence="1 2">DSM 25478</strain>
    </source>
</reference>
<dbReference type="CDD" id="cd09022">
    <property type="entry name" value="Aldose_epim_Ec_YihR"/>
    <property type="match status" value="1"/>
</dbReference>
<dbReference type="GO" id="GO:0030246">
    <property type="term" value="F:carbohydrate binding"/>
    <property type="evidence" value="ECO:0007669"/>
    <property type="project" value="InterPro"/>
</dbReference>